<evidence type="ECO:0000256" key="3">
    <source>
        <dbReference type="ARBA" id="ARBA00023163"/>
    </source>
</evidence>
<feature type="compositionally biased region" description="Polar residues" evidence="5">
    <location>
        <begin position="417"/>
        <end position="436"/>
    </location>
</feature>
<dbReference type="GO" id="GO:0000978">
    <property type="term" value="F:RNA polymerase II cis-regulatory region sequence-specific DNA binding"/>
    <property type="evidence" value="ECO:0007669"/>
    <property type="project" value="TreeGrafter"/>
</dbReference>
<dbReference type="PANTHER" id="PTHR46621:SF1">
    <property type="entry name" value="SNRNA-ACTIVATING PROTEIN COMPLEX SUBUNIT 4"/>
    <property type="match status" value="1"/>
</dbReference>
<dbReference type="PROSITE" id="PS51294">
    <property type="entry name" value="HTH_MYB"/>
    <property type="match status" value="3"/>
</dbReference>
<dbReference type="GO" id="GO:0042796">
    <property type="term" value="P:snRNA transcription by RNA polymerase III"/>
    <property type="evidence" value="ECO:0007669"/>
    <property type="project" value="TreeGrafter"/>
</dbReference>
<dbReference type="AlphaFoldDB" id="A0A177TWC3"/>
<feature type="compositionally biased region" description="Polar residues" evidence="5">
    <location>
        <begin position="334"/>
        <end position="358"/>
    </location>
</feature>
<dbReference type="SMART" id="SM00717">
    <property type="entry name" value="SANT"/>
    <property type="match status" value="3"/>
</dbReference>
<organism evidence="6 7">
    <name type="scientific">Tilletia indica</name>
    <dbReference type="NCBI Taxonomy" id="43049"/>
    <lineage>
        <taxon>Eukaryota</taxon>
        <taxon>Fungi</taxon>
        <taxon>Dikarya</taxon>
        <taxon>Basidiomycota</taxon>
        <taxon>Ustilaginomycotina</taxon>
        <taxon>Exobasidiomycetes</taxon>
        <taxon>Tilletiales</taxon>
        <taxon>Tilletiaceae</taxon>
        <taxon>Tilletia</taxon>
    </lineage>
</organism>
<keyword evidence="4" id="KW-0539">Nucleus</keyword>
<name>A0A177TWC3_9BASI</name>
<evidence type="ECO:0000256" key="1">
    <source>
        <dbReference type="ARBA" id="ARBA00023015"/>
    </source>
</evidence>
<comment type="caution">
    <text evidence="6">The sequence shown here is derived from an EMBL/GenBank/DDBJ whole genome shotgun (WGS) entry which is preliminary data.</text>
</comment>
<keyword evidence="3" id="KW-0804">Transcription</keyword>
<dbReference type="InterPro" id="IPR017930">
    <property type="entry name" value="Myb_dom"/>
</dbReference>
<reference evidence="6" key="2">
    <citation type="journal article" date="2019" name="IMA Fungus">
        <title>Genome sequencing and comparison of five Tilletia species to identify candidate genes for the detection of regulated species infecting wheat.</title>
        <authorList>
            <person name="Nguyen H.D.T."/>
            <person name="Sultana T."/>
            <person name="Kesanakurti P."/>
            <person name="Hambleton S."/>
        </authorList>
    </citation>
    <scope>NUCLEOTIDE SEQUENCE</scope>
    <source>
        <strain evidence="6">DAOMC 236416</strain>
    </source>
</reference>
<protein>
    <submittedName>
        <fullName evidence="6">Uncharacterized protein</fullName>
    </submittedName>
</protein>
<evidence type="ECO:0000256" key="5">
    <source>
        <dbReference type="SAM" id="MobiDB-lite"/>
    </source>
</evidence>
<dbReference type="PROSITE" id="PS50090">
    <property type="entry name" value="MYB_LIKE"/>
    <property type="match status" value="3"/>
</dbReference>
<dbReference type="SUPFAM" id="SSF46689">
    <property type="entry name" value="Homeodomain-like"/>
    <property type="match status" value="2"/>
</dbReference>
<feature type="region of interest" description="Disordered" evidence="5">
    <location>
        <begin position="306"/>
        <end position="358"/>
    </location>
</feature>
<feature type="region of interest" description="Disordered" evidence="5">
    <location>
        <begin position="154"/>
        <end position="211"/>
    </location>
</feature>
<dbReference type="Pfam" id="PF00249">
    <property type="entry name" value="Myb_DNA-binding"/>
    <property type="match status" value="1"/>
</dbReference>
<evidence type="ECO:0000313" key="6">
    <source>
        <dbReference type="EMBL" id="KAE8259984.1"/>
    </source>
</evidence>
<dbReference type="Gene3D" id="1.10.10.60">
    <property type="entry name" value="Homeodomain-like"/>
    <property type="match status" value="3"/>
</dbReference>
<evidence type="ECO:0000313" key="7">
    <source>
        <dbReference type="Proteomes" id="UP000077521"/>
    </source>
</evidence>
<accession>A0A177TWC3</accession>
<reference evidence="6" key="1">
    <citation type="submission" date="2016-04" db="EMBL/GenBank/DDBJ databases">
        <authorList>
            <person name="Nguyen H.D."/>
            <person name="Samba Siva P."/>
            <person name="Cullis J."/>
            <person name="Levesque C.A."/>
            <person name="Hambleton S."/>
        </authorList>
    </citation>
    <scope>NUCLEOTIDE SEQUENCE</scope>
    <source>
        <strain evidence="6">DAOMC 236416</strain>
    </source>
</reference>
<dbReference type="PANTHER" id="PTHR46621">
    <property type="entry name" value="SNRNA-ACTIVATING PROTEIN COMPLEX SUBUNIT 4"/>
    <property type="match status" value="1"/>
</dbReference>
<dbReference type="InterPro" id="IPR009057">
    <property type="entry name" value="Homeodomain-like_sf"/>
</dbReference>
<feature type="compositionally biased region" description="Low complexity" evidence="5">
    <location>
        <begin position="441"/>
        <end position="454"/>
    </location>
</feature>
<dbReference type="Proteomes" id="UP000077521">
    <property type="component" value="Unassembled WGS sequence"/>
</dbReference>
<proteinExistence type="predicted"/>
<keyword evidence="2" id="KW-0238">DNA-binding</keyword>
<dbReference type="GO" id="GO:0019185">
    <property type="term" value="C:snRNA-activating protein complex"/>
    <property type="evidence" value="ECO:0007669"/>
    <property type="project" value="TreeGrafter"/>
</dbReference>
<evidence type="ECO:0000256" key="4">
    <source>
        <dbReference type="ARBA" id="ARBA00023242"/>
    </source>
</evidence>
<dbReference type="GO" id="GO:0001006">
    <property type="term" value="F:RNA polymerase III type 3 promoter sequence-specific DNA binding"/>
    <property type="evidence" value="ECO:0007669"/>
    <property type="project" value="TreeGrafter"/>
</dbReference>
<dbReference type="Pfam" id="PF13921">
    <property type="entry name" value="Myb_DNA-bind_6"/>
    <property type="match status" value="1"/>
</dbReference>
<feature type="region of interest" description="Disordered" evidence="5">
    <location>
        <begin position="410"/>
        <end position="491"/>
    </location>
</feature>
<dbReference type="InterPro" id="IPR001005">
    <property type="entry name" value="SANT/Myb"/>
</dbReference>
<gene>
    <name evidence="6" type="ORF">A4X13_0g638</name>
</gene>
<evidence type="ECO:0000256" key="2">
    <source>
        <dbReference type="ARBA" id="ARBA00023125"/>
    </source>
</evidence>
<dbReference type="GO" id="GO:0042795">
    <property type="term" value="P:snRNA transcription by RNA polymerase II"/>
    <property type="evidence" value="ECO:0007669"/>
    <property type="project" value="TreeGrafter"/>
</dbReference>
<dbReference type="EMBL" id="LWDF02000021">
    <property type="protein sequence ID" value="KAE8259984.1"/>
    <property type="molecule type" value="Genomic_DNA"/>
</dbReference>
<keyword evidence="1" id="KW-0805">Transcription regulation</keyword>
<sequence>MARMLKTMPGRPRRMWTQAEDAKLKAMVKAAGDKVPRWSEIAKSLDGRNRKDVRKRWSYCLNPTLTKGAWSRQEDTLLRAAIHELGTDDWVHVASRVGSRTGDQCAKRWRDVLDPTIAHERWTPAADAKLLDLTKTLGHNWSLIATHFPGRRGVQCRNRSHSLSKRLEAGAHGLDGTKTATRSRSVHPPVPSSLSPPSHSQGMPRALTGTSMATYPCSNGMAQVHPSSISMGGGYEGLSPLWLTAPELDRNFNLTNSMTSAHEAPNSDSSLQHTESLPLSCERFQDQPILPGMFALLSSLNPAHPGSVMSQQFSPPPPPLPPPLPPALTWAPPQNNNAFFITPTQSNSPLENSQPSDVFNSLRPPPAPSGSEIKFGHFIPPTFDSGMNVSGTVPPSVRLGNAYPVTSWGTTGYHPSPTESQSDPSTTQSLCSSFQEGSMGGSPITTTTSFFFQPPSGPVVGPAHPIHQPNPHHRYPQPSTPSDTSFHSASSTGISPKVAMFDDVGTLPSSTGLEAVVQTHHQQQQHYPQQIAMSPGGGSMARFLPTGV</sequence>
<feature type="compositionally biased region" description="Polar residues" evidence="5">
    <location>
        <begin position="480"/>
        <end position="491"/>
    </location>
</feature>
<dbReference type="CDD" id="cd00167">
    <property type="entry name" value="SANT"/>
    <property type="match status" value="3"/>
</dbReference>
<feature type="compositionally biased region" description="Low complexity" evidence="5">
    <location>
        <begin position="182"/>
        <end position="200"/>
    </location>
</feature>
<keyword evidence="7" id="KW-1185">Reference proteome</keyword>
<dbReference type="InterPro" id="IPR051575">
    <property type="entry name" value="Myb-like_DNA-bd"/>
</dbReference>
<feature type="compositionally biased region" description="Pro residues" evidence="5">
    <location>
        <begin position="314"/>
        <end position="326"/>
    </location>
</feature>